<dbReference type="PANTHER" id="PTHR22842">
    <property type="entry name" value="WD40 REPEAT PROTEIN"/>
    <property type="match status" value="1"/>
</dbReference>
<dbReference type="PROSITE" id="PS50294">
    <property type="entry name" value="WD_REPEATS_REGION"/>
    <property type="match status" value="1"/>
</dbReference>
<dbReference type="InterPro" id="IPR015943">
    <property type="entry name" value="WD40/YVTN_repeat-like_dom_sf"/>
</dbReference>
<dbReference type="PROSITE" id="PS50082">
    <property type="entry name" value="WD_REPEATS_2"/>
    <property type="match status" value="3"/>
</dbReference>
<dbReference type="GO" id="GO:0005737">
    <property type="term" value="C:cytoplasm"/>
    <property type="evidence" value="ECO:0007669"/>
    <property type="project" value="UniProtKB-SubCell"/>
</dbReference>
<feature type="repeat" description="WD" evidence="8">
    <location>
        <begin position="100"/>
        <end position="135"/>
    </location>
</feature>
<dbReference type="PANTHER" id="PTHR22842:SF3">
    <property type="entry name" value="WD REPEAT DOMAIN-CONTAINING PROTEIN 83"/>
    <property type="match status" value="1"/>
</dbReference>
<dbReference type="InterPro" id="IPR019775">
    <property type="entry name" value="WD40_repeat_CS"/>
</dbReference>
<comment type="subcellular location">
    <subcellularLocation>
        <location evidence="1">Cytoplasm</location>
    </subcellularLocation>
</comment>
<evidence type="ECO:0000256" key="7">
    <source>
        <dbReference type="ARBA" id="ARBA00042222"/>
    </source>
</evidence>
<sequence>MDIQSTARLPTLLSVQHDCRQGTVRAVRFNVDGNYCMTAGSDKSVKLWNPYKRIHLNTYRSGNEVLDCCGSSDNSLILAGGRDKQPTIFDVETGKTLKRWRGHGGTVNAVAFNEDASVAISAGQDGFVCLHDVRSRGPPFQVLDEARDGVLCLDVNAYEIATGSADGNVRRYDIREGRLFVDFVKDPVTSVNLTADNQCLLVATMGSGVIRLFEKCNGQLLASYKGHQNRDFRIEAGILASNNEVLTGSEDGKVYIWDLVESTLIAKLEHPAGFKFVPHFQHTQKTLVFLLLLVKRFFFGSVQNRIRVWRGNYNKSKKRLIMVKN</sequence>
<accession>A0A6V7UFA2</accession>
<dbReference type="CDD" id="cd00200">
    <property type="entry name" value="WD40"/>
    <property type="match status" value="1"/>
</dbReference>
<dbReference type="Pfam" id="PF00400">
    <property type="entry name" value="WD40"/>
    <property type="match status" value="3"/>
</dbReference>
<evidence type="ECO:0000256" key="2">
    <source>
        <dbReference type="ARBA" id="ARBA00022490"/>
    </source>
</evidence>
<evidence type="ECO:0000256" key="8">
    <source>
        <dbReference type="PROSITE-ProRule" id="PRU00221"/>
    </source>
</evidence>
<feature type="repeat" description="WD" evidence="8">
    <location>
        <begin position="245"/>
        <end position="267"/>
    </location>
</feature>
<keyword evidence="4" id="KW-0677">Repeat</keyword>
<dbReference type="InterPro" id="IPR001680">
    <property type="entry name" value="WD40_rpt"/>
</dbReference>
<proteinExistence type="inferred from homology"/>
<organism evidence="9 10">
    <name type="scientific">Meloidogyne enterolobii</name>
    <name type="common">Root-knot nematode worm</name>
    <name type="synonym">Meloidogyne mayaguensis</name>
    <dbReference type="NCBI Taxonomy" id="390850"/>
    <lineage>
        <taxon>Eukaryota</taxon>
        <taxon>Metazoa</taxon>
        <taxon>Ecdysozoa</taxon>
        <taxon>Nematoda</taxon>
        <taxon>Chromadorea</taxon>
        <taxon>Rhabditida</taxon>
        <taxon>Tylenchina</taxon>
        <taxon>Tylenchomorpha</taxon>
        <taxon>Tylenchoidea</taxon>
        <taxon>Meloidogynidae</taxon>
        <taxon>Meloidogyninae</taxon>
        <taxon>Meloidogyne</taxon>
    </lineage>
</organism>
<keyword evidence="3 8" id="KW-0853">WD repeat</keyword>
<evidence type="ECO:0000256" key="1">
    <source>
        <dbReference type="ARBA" id="ARBA00004496"/>
    </source>
</evidence>
<evidence type="ECO:0000313" key="9">
    <source>
        <dbReference type="EMBL" id="CAD2156435.1"/>
    </source>
</evidence>
<dbReference type="GO" id="GO:0071013">
    <property type="term" value="C:catalytic step 2 spliceosome"/>
    <property type="evidence" value="ECO:0007669"/>
    <property type="project" value="TreeGrafter"/>
</dbReference>
<dbReference type="Gene3D" id="2.130.10.10">
    <property type="entry name" value="YVTN repeat-like/Quinoprotein amine dehydrogenase"/>
    <property type="match status" value="1"/>
</dbReference>
<keyword evidence="2" id="KW-0963">Cytoplasm</keyword>
<dbReference type="AlphaFoldDB" id="A0A6V7UFA2"/>
<dbReference type="Proteomes" id="UP000580250">
    <property type="component" value="Unassembled WGS sequence"/>
</dbReference>
<dbReference type="InterPro" id="IPR051980">
    <property type="entry name" value="WD_repeat_MORG1"/>
</dbReference>
<comment type="similarity">
    <text evidence="5">Belongs to the WD repeat MORG1 family.</text>
</comment>
<evidence type="ECO:0000313" key="10">
    <source>
        <dbReference type="Proteomes" id="UP000580250"/>
    </source>
</evidence>
<evidence type="ECO:0000256" key="4">
    <source>
        <dbReference type="ARBA" id="ARBA00022737"/>
    </source>
</evidence>
<dbReference type="GO" id="GO:0000398">
    <property type="term" value="P:mRNA splicing, via spliceosome"/>
    <property type="evidence" value="ECO:0007669"/>
    <property type="project" value="TreeGrafter"/>
</dbReference>
<dbReference type="SMART" id="SM00320">
    <property type="entry name" value="WD40"/>
    <property type="match status" value="6"/>
</dbReference>
<dbReference type="OrthoDB" id="71437at2759"/>
<dbReference type="EMBL" id="CAJEWN010000062">
    <property type="protein sequence ID" value="CAD2156435.1"/>
    <property type="molecule type" value="Genomic_DNA"/>
</dbReference>
<dbReference type="SUPFAM" id="SSF50978">
    <property type="entry name" value="WD40 repeat-like"/>
    <property type="match status" value="1"/>
</dbReference>
<name>A0A6V7UFA2_MELEN</name>
<dbReference type="PROSITE" id="PS00678">
    <property type="entry name" value="WD_REPEATS_1"/>
    <property type="match status" value="1"/>
</dbReference>
<evidence type="ECO:0000256" key="6">
    <source>
        <dbReference type="ARBA" id="ARBA00040453"/>
    </source>
</evidence>
<dbReference type="InterPro" id="IPR036322">
    <property type="entry name" value="WD40_repeat_dom_sf"/>
</dbReference>
<gene>
    <name evidence="9" type="ORF">MENT_LOCUS12235</name>
</gene>
<comment type="caution">
    <text evidence="9">The sequence shown here is derived from an EMBL/GenBank/DDBJ whole genome shotgun (WGS) entry which is preliminary data.</text>
</comment>
<reference evidence="9 10" key="1">
    <citation type="submission" date="2020-08" db="EMBL/GenBank/DDBJ databases">
        <authorList>
            <person name="Koutsovoulos G."/>
            <person name="Danchin GJ E."/>
        </authorList>
    </citation>
    <scope>NUCLEOTIDE SEQUENCE [LARGE SCALE GENOMIC DNA]</scope>
</reference>
<feature type="repeat" description="WD" evidence="8">
    <location>
        <begin position="17"/>
        <end position="49"/>
    </location>
</feature>
<evidence type="ECO:0000256" key="3">
    <source>
        <dbReference type="ARBA" id="ARBA00022574"/>
    </source>
</evidence>
<evidence type="ECO:0000256" key="5">
    <source>
        <dbReference type="ARBA" id="ARBA00038145"/>
    </source>
</evidence>
<protein>
    <recommendedName>
        <fullName evidence="6">WD repeat domain-containing protein 83</fullName>
    </recommendedName>
    <alternativeName>
        <fullName evidence="7">Mitogen-activated protein kinase organizer 1</fullName>
    </alternativeName>
</protein>